<proteinExistence type="predicted"/>
<dbReference type="EMBL" id="BGZK01000378">
    <property type="protein sequence ID" value="GBP40235.1"/>
    <property type="molecule type" value="Genomic_DNA"/>
</dbReference>
<organism evidence="2 3">
    <name type="scientific">Eumeta variegata</name>
    <name type="common">Bagworm moth</name>
    <name type="synonym">Eumeta japonica</name>
    <dbReference type="NCBI Taxonomy" id="151549"/>
    <lineage>
        <taxon>Eukaryota</taxon>
        <taxon>Metazoa</taxon>
        <taxon>Ecdysozoa</taxon>
        <taxon>Arthropoda</taxon>
        <taxon>Hexapoda</taxon>
        <taxon>Insecta</taxon>
        <taxon>Pterygota</taxon>
        <taxon>Neoptera</taxon>
        <taxon>Endopterygota</taxon>
        <taxon>Lepidoptera</taxon>
        <taxon>Glossata</taxon>
        <taxon>Ditrysia</taxon>
        <taxon>Tineoidea</taxon>
        <taxon>Psychidae</taxon>
        <taxon>Oiketicinae</taxon>
        <taxon>Eumeta</taxon>
    </lineage>
</organism>
<evidence type="ECO:0000313" key="3">
    <source>
        <dbReference type="Proteomes" id="UP000299102"/>
    </source>
</evidence>
<comment type="caution">
    <text evidence="2">The sequence shown here is derived from an EMBL/GenBank/DDBJ whole genome shotgun (WGS) entry which is preliminary data.</text>
</comment>
<gene>
    <name evidence="2" type="ORF">EVAR_37636_1</name>
</gene>
<evidence type="ECO:0000313" key="2">
    <source>
        <dbReference type="EMBL" id="GBP40235.1"/>
    </source>
</evidence>
<name>A0A4C1VQZ5_EUMVA</name>
<reference evidence="2 3" key="1">
    <citation type="journal article" date="2019" name="Commun. Biol.">
        <title>The bagworm genome reveals a unique fibroin gene that provides high tensile strength.</title>
        <authorList>
            <person name="Kono N."/>
            <person name="Nakamura H."/>
            <person name="Ohtoshi R."/>
            <person name="Tomita M."/>
            <person name="Numata K."/>
            <person name="Arakawa K."/>
        </authorList>
    </citation>
    <scope>NUCLEOTIDE SEQUENCE [LARGE SCALE GENOMIC DNA]</scope>
</reference>
<protein>
    <submittedName>
        <fullName evidence="2">Uncharacterized protein</fullName>
    </submittedName>
</protein>
<keyword evidence="3" id="KW-1185">Reference proteome</keyword>
<feature type="region of interest" description="Disordered" evidence="1">
    <location>
        <begin position="58"/>
        <end position="81"/>
    </location>
</feature>
<dbReference type="OrthoDB" id="442677at2759"/>
<accession>A0A4C1VQZ5</accession>
<dbReference type="Proteomes" id="UP000299102">
    <property type="component" value="Unassembled WGS sequence"/>
</dbReference>
<evidence type="ECO:0000256" key="1">
    <source>
        <dbReference type="SAM" id="MobiDB-lite"/>
    </source>
</evidence>
<sequence>MGGTRCGPPVPPLAASLNGCMVVDDGSQKRFEANGSSWPDMMVSPTIGDALIGHGLDSRIGTGVPQPRGDSSSIDVVGPVPYRVEGDDPALSTVALY</sequence>
<dbReference type="AlphaFoldDB" id="A0A4C1VQZ5"/>